<dbReference type="EMBL" id="JACMSC010000014">
    <property type="protein sequence ID" value="KAG6490738.1"/>
    <property type="molecule type" value="Genomic_DNA"/>
</dbReference>
<gene>
    <name evidence="8" type="ORF">ZIOFF_052048</name>
</gene>
<evidence type="ECO:0000256" key="3">
    <source>
        <dbReference type="ARBA" id="ARBA00022827"/>
    </source>
</evidence>
<feature type="coiled-coil region" evidence="6">
    <location>
        <begin position="247"/>
        <end position="274"/>
    </location>
</feature>
<keyword evidence="3 5" id="KW-0274">FAD</keyword>
<organism evidence="8 9">
    <name type="scientific">Zingiber officinale</name>
    <name type="common">Ginger</name>
    <name type="synonym">Amomum zingiber</name>
    <dbReference type="NCBI Taxonomy" id="94328"/>
    <lineage>
        <taxon>Eukaryota</taxon>
        <taxon>Viridiplantae</taxon>
        <taxon>Streptophyta</taxon>
        <taxon>Embryophyta</taxon>
        <taxon>Tracheophyta</taxon>
        <taxon>Spermatophyta</taxon>
        <taxon>Magnoliopsida</taxon>
        <taxon>Liliopsida</taxon>
        <taxon>Zingiberales</taxon>
        <taxon>Zingiberaceae</taxon>
        <taxon>Zingiber</taxon>
    </lineage>
</organism>
<feature type="binding site" evidence="5">
    <location>
        <position position="227"/>
    </location>
    <ligand>
        <name>FAD</name>
        <dbReference type="ChEBI" id="CHEBI:57692"/>
    </ligand>
</feature>
<dbReference type="Pfam" id="PF00970">
    <property type="entry name" value="FAD_binding_6"/>
    <property type="match status" value="1"/>
</dbReference>
<evidence type="ECO:0000256" key="2">
    <source>
        <dbReference type="ARBA" id="ARBA00022630"/>
    </source>
</evidence>
<dbReference type="InterPro" id="IPR017938">
    <property type="entry name" value="Riboflavin_synthase-like_b-brl"/>
</dbReference>
<dbReference type="InterPro" id="IPR001834">
    <property type="entry name" value="CBR-like"/>
</dbReference>
<evidence type="ECO:0000256" key="4">
    <source>
        <dbReference type="ARBA" id="ARBA00023002"/>
    </source>
</evidence>
<evidence type="ECO:0000313" key="9">
    <source>
        <dbReference type="Proteomes" id="UP000734854"/>
    </source>
</evidence>
<dbReference type="GO" id="GO:0006809">
    <property type="term" value="P:nitric oxide biosynthetic process"/>
    <property type="evidence" value="ECO:0007669"/>
    <property type="project" value="TreeGrafter"/>
</dbReference>
<reference evidence="8 9" key="1">
    <citation type="submission" date="2020-08" db="EMBL/GenBank/DDBJ databases">
        <title>Plant Genome Project.</title>
        <authorList>
            <person name="Zhang R.-G."/>
        </authorList>
    </citation>
    <scope>NUCLEOTIDE SEQUENCE [LARGE SCALE GENOMIC DNA]</scope>
    <source>
        <tissue evidence="8">Rhizome</tissue>
    </source>
</reference>
<evidence type="ECO:0000256" key="5">
    <source>
        <dbReference type="PIRSR" id="PIRSR601834-1"/>
    </source>
</evidence>
<evidence type="ECO:0000256" key="1">
    <source>
        <dbReference type="ARBA" id="ARBA00001974"/>
    </source>
</evidence>
<protein>
    <recommendedName>
        <fullName evidence="7">Flavoprotein pyridine nucleotide cytochrome reductase-like FAD-binding domain-containing protein</fullName>
    </recommendedName>
</protein>
<feature type="binding site" evidence="5">
    <location>
        <position position="228"/>
    </location>
    <ligand>
        <name>FAD</name>
        <dbReference type="ChEBI" id="CHEBI:57692"/>
    </ligand>
</feature>
<keyword evidence="2 5" id="KW-0285">Flavoprotein</keyword>
<keyword evidence="9" id="KW-1185">Reference proteome</keyword>
<evidence type="ECO:0000313" key="8">
    <source>
        <dbReference type="EMBL" id="KAG6490738.1"/>
    </source>
</evidence>
<dbReference type="GO" id="GO:0009703">
    <property type="term" value="F:nitrate reductase (NADH) activity"/>
    <property type="evidence" value="ECO:0007669"/>
    <property type="project" value="TreeGrafter"/>
</dbReference>
<dbReference type="SUPFAM" id="SSF63380">
    <property type="entry name" value="Riboflavin synthase domain-like"/>
    <property type="match status" value="1"/>
</dbReference>
<dbReference type="Proteomes" id="UP000734854">
    <property type="component" value="Unassembled WGS sequence"/>
</dbReference>
<evidence type="ECO:0000256" key="6">
    <source>
        <dbReference type="SAM" id="Coils"/>
    </source>
</evidence>
<keyword evidence="4" id="KW-0560">Oxidoreductase</keyword>
<feature type="binding site" evidence="5">
    <location>
        <position position="203"/>
    </location>
    <ligand>
        <name>FAD</name>
        <dbReference type="ChEBI" id="CHEBI:57692"/>
    </ligand>
</feature>
<dbReference type="Gene3D" id="2.40.30.10">
    <property type="entry name" value="Translation factors"/>
    <property type="match status" value="1"/>
</dbReference>
<evidence type="ECO:0000259" key="7">
    <source>
        <dbReference type="Pfam" id="PF00970"/>
    </source>
</evidence>
<comment type="cofactor">
    <cofactor evidence="1 5">
        <name>FAD</name>
        <dbReference type="ChEBI" id="CHEBI:57692"/>
    </cofactor>
</comment>
<dbReference type="GO" id="GO:0071949">
    <property type="term" value="F:FAD binding"/>
    <property type="evidence" value="ECO:0007669"/>
    <property type="project" value="TreeGrafter"/>
</dbReference>
<dbReference type="PANTHER" id="PTHR19370">
    <property type="entry name" value="NADH-CYTOCHROME B5 REDUCTASE"/>
    <property type="match status" value="1"/>
</dbReference>
<dbReference type="PANTHER" id="PTHR19370:SF185">
    <property type="entry name" value="NADH-CYTOCHROME B5 REDUCTASE"/>
    <property type="match status" value="1"/>
</dbReference>
<proteinExistence type="predicted"/>
<dbReference type="GO" id="GO:0042128">
    <property type="term" value="P:nitrate assimilation"/>
    <property type="evidence" value="ECO:0007669"/>
    <property type="project" value="TreeGrafter"/>
</dbReference>
<comment type="caution">
    <text evidence="8">The sequence shown here is derived from an EMBL/GenBank/DDBJ whole genome shotgun (WGS) entry which is preliminary data.</text>
</comment>
<feature type="binding site" evidence="5">
    <location>
        <position position="220"/>
    </location>
    <ligand>
        <name>FAD</name>
        <dbReference type="ChEBI" id="CHEBI:57692"/>
    </ligand>
</feature>
<feature type="domain" description="Flavoprotein pyridine nucleotide cytochrome reductase-like FAD-binding" evidence="7">
    <location>
        <begin position="183"/>
        <end position="241"/>
    </location>
</feature>
<dbReference type="AlphaFoldDB" id="A0A8J5FMW1"/>
<accession>A0A8J5FMW1</accession>
<name>A0A8J5FMW1_ZINOF</name>
<feature type="binding site" evidence="5">
    <location>
        <position position="218"/>
    </location>
    <ligand>
        <name>FAD</name>
        <dbReference type="ChEBI" id="CHEBI:57692"/>
    </ligand>
</feature>
<feature type="binding site" evidence="5">
    <location>
        <position position="201"/>
    </location>
    <ligand>
        <name>FAD</name>
        <dbReference type="ChEBI" id="CHEBI:57692"/>
    </ligand>
</feature>
<keyword evidence="6" id="KW-0175">Coiled coil</keyword>
<dbReference type="InterPro" id="IPR008333">
    <property type="entry name" value="Cbr1-like_FAD-bd_dom"/>
</dbReference>
<sequence length="276" mass="30722">MQSLPSMVALAQRKMCFPTGAQSRIYIYIYICGRDGLLGDERALDRPELSLTDGSEVREVGRADVYGGVGDVARRDELADAARGDELAVVHYRRRNCLINYKIDSPPSLHLHHRRRPASPPLAHLSSSTCTSFVKDHLVLINAGDRGLIPSGDVYNASIHGASDFFHFTAIRDVRIYIPICARVGKHIFFYATIDGKLCMRAYTQTSPVDVVGHFELLVKMEGEGNVSHAKKEKEKTNDPVKLRMKVEKLDAKIDALKAKKEEIIKQLYDLEGAGS</sequence>